<dbReference type="Proteomes" id="UP001174909">
    <property type="component" value="Unassembled WGS sequence"/>
</dbReference>
<feature type="repeat" description="RCC1" evidence="4">
    <location>
        <begin position="1155"/>
        <end position="1183"/>
    </location>
</feature>
<evidence type="ECO:0000256" key="1">
    <source>
        <dbReference type="ARBA" id="ARBA00022737"/>
    </source>
</evidence>
<evidence type="ECO:0000256" key="3">
    <source>
        <dbReference type="PROSITE-ProRule" id="PRU00059"/>
    </source>
</evidence>
<evidence type="ECO:0000256" key="2">
    <source>
        <dbReference type="ARBA" id="ARBA00023157"/>
    </source>
</evidence>
<feature type="repeat" description="RCC1" evidence="4">
    <location>
        <begin position="888"/>
        <end position="943"/>
    </location>
</feature>
<accession>A0AA35WBN6</accession>
<comment type="caution">
    <text evidence="3">Lacks conserved residue(s) required for the propagation of feature annotation.</text>
</comment>
<dbReference type="PRINTS" id="PR00633">
    <property type="entry name" value="RCCNDNSATION"/>
</dbReference>
<evidence type="ECO:0000259" key="5">
    <source>
        <dbReference type="PROSITE" id="PS01180"/>
    </source>
</evidence>
<sequence>MALTADGKVFSWGDGEMGQLGHGDNRSYNTPKMIEGLQGKHVRDIACGSGYSTAITSNGELYTWGQGHRGQLGHGDCCSVSKPKQVRELEGHRVVGVACGLRLPHTLAVTDSGTLWSWGDGAFGKLGIERTQFAHTPQKVQFGDHQGVAQLHCGVHFSLILTKDGSIYTWGRGEYFRLGSDASTNIKMPHKVEGLAHKKVVQVAVGAMHCLALTDNGEVFSWGDNEHGQQGNGSLTANRKPQLITALKDHRITKIACGSSHCVAFAAGTPTATGEFSPVSFPASQDPLGSSLLVGRPDDGAGGEQDEMKRPSLTKIVLSLQTPAKQQEALGHMQTALQIAYARDAIVNSLGGVALAAQETAEDLQEEEGTSAVEITGVIPSSEISSLAGFSSTKQPEELEVPQSSDKVIPNFPLLARDLISFTHLLTVEDARVMVDLLKLAVARRVGTRGKETLGAVLTAMAKTNTEVATMLMELCINELEEVARSPRISETPQPILQESPHPYHDNCTYSNNIHMPGAEALILTFDPRCSTERRHDVLVIKDGSGAVIAVKSGRDTADWAQDIRVVGDELSWTFKSDGSVNGWGFRFTVNPILPKKVHGGSELSDRVLQSRPSVDLVTCLLDFQLGSAPTQESVSRLGAALASCAQLSTLGASQRMWAIQHFRKLLNSPTSGFLVFGAMGSCCPVKEAGGGSISPLISLMRCLPDALFKQFNYEIAHVTGGTQLQHSSFLQSLVLLGCDVELDCMESCSDSTKWTWFAQFCVAARMARAIQNRTPIPATCLAEVDACIESLTQPGEKSNRDHENNEIFKLEHDEQLLLWMQRYPKEWVIPLGIAFSVYGWGHNHRGQLGGVEGNKIKTPRLCEAFSELSPVKVTGGEQTMFAITKDGKVYASGYGAYGRLGIGGVDSVSTPTLITSFATRGIVVSKVACHSGGKHCLALTNNGEMYSWGEGDDGKLGHGGTANVDTPRFVDAMKGKRVVDAECGSSHSACILDDGSLYTWGKGRYGRLGHNDYETQYKPKQVMALKGEKIVAVACGSGDAHSLAASKETVFSWGDGDYGKLGRGGNEGSKVPKRVDSLSGKGVVKLMCGSQFSIALTTKNGHIYTWGKGDYYRLGHADDSHQRLPKRVMGPLANKIVVDVACGSLHCVCCTSNGQVFTWGDNDEGQIGNDSVTPVQGPQVCE</sequence>
<dbReference type="InterPro" id="IPR000859">
    <property type="entry name" value="CUB_dom"/>
</dbReference>
<evidence type="ECO:0000313" key="6">
    <source>
        <dbReference type="EMBL" id="CAI8007317.1"/>
    </source>
</evidence>
<keyword evidence="2" id="KW-1015">Disulfide bond</keyword>
<dbReference type="InterPro" id="IPR058923">
    <property type="entry name" value="RCC1-like_dom"/>
</dbReference>
<feature type="repeat" description="RCC1" evidence="4">
    <location>
        <begin position="1049"/>
        <end position="1100"/>
    </location>
</feature>
<proteinExistence type="predicted"/>
<dbReference type="SUPFAM" id="SSF50985">
    <property type="entry name" value="RCC1/BLIP-II"/>
    <property type="match status" value="2"/>
</dbReference>
<dbReference type="Pfam" id="PF25390">
    <property type="entry name" value="WD40_RLD"/>
    <property type="match status" value="2"/>
</dbReference>
<dbReference type="PANTHER" id="PTHR22872:SF2">
    <property type="entry name" value="INHIBITOR OF BRUTON TYROSINE KINASE"/>
    <property type="match status" value="1"/>
</dbReference>
<dbReference type="AlphaFoldDB" id="A0AA35WBN6"/>
<gene>
    <name evidence="6" type="ORF">GBAR_LOCUS5151</name>
</gene>
<feature type="domain" description="CUB" evidence="5">
    <location>
        <begin position="476"/>
        <end position="593"/>
    </location>
</feature>
<keyword evidence="1" id="KW-0677">Repeat</keyword>
<dbReference type="EMBL" id="CASHTH010000764">
    <property type="protein sequence ID" value="CAI8007317.1"/>
    <property type="molecule type" value="Genomic_DNA"/>
</dbReference>
<dbReference type="InterPro" id="IPR035914">
    <property type="entry name" value="Sperma_CUB_dom_sf"/>
</dbReference>
<feature type="repeat" description="RCC1" evidence="4">
    <location>
        <begin position="996"/>
        <end position="1047"/>
    </location>
</feature>
<dbReference type="Pfam" id="PF00415">
    <property type="entry name" value="RCC1"/>
    <property type="match status" value="3"/>
</dbReference>
<feature type="repeat" description="RCC1" evidence="4">
    <location>
        <begin position="944"/>
        <end position="995"/>
    </location>
</feature>
<dbReference type="SUPFAM" id="SSF49854">
    <property type="entry name" value="Spermadhesin, CUB domain"/>
    <property type="match status" value="1"/>
</dbReference>
<feature type="repeat" description="RCC1" evidence="4">
    <location>
        <begin position="59"/>
        <end position="110"/>
    </location>
</feature>
<reference evidence="6" key="1">
    <citation type="submission" date="2023-03" db="EMBL/GenBank/DDBJ databases">
        <authorList>
            <person name="Steffen K."/>
            <person name="Cardenas P."/>
        </authorList>
    </citation>
    <scope>NUCLEOTIDE SEQUENCE</scope>
</reference>
<dbReference type="Gene3D" id="2.130.10.30">
    <property type="entry name" value="Regulator of chromosome condensation 1/beta-lactamase-inhibitor protein II"/>
    <property type="match status" value="3"/>
</dbReference>
<organism evidence="6 7">
    <name type="scientific">Geodia barretti</name>
    <name type="common">Barrett's horny sponge</name>
    <dbReference type="NCBI Taxonomy" id="519541"/>
    <lineage>
        <taxon>Eukaryota</taxon>
        <taxon>Metazoa</taxon>
        <taxon>Porifera</taxon>
        <taxon>Demospongiae</taxon>
        <taxon>Heteroscleromorpha</taxon>
        <taxon>Tetractinellida</taxon>
        <taxon>Astrophorina</taxon>
        <taxon>Geodiidae</taxon>
        <taxon>Geodia</taxon>
    </lineage>
</organism>
<dbReference type="PROSITE" id="PS01180">
    <property type="entry name" value="CUB"/>
    <property type="match status" value="1"/>
</dbReference>
<evidence type="ECO:0000256" key="4">
    <source>
        <dbReference type="PROSITE-ProRule" id="PRU00235"/>
    </source>
</evidence>
<comment type="caution">
    <text evidence="6">The sequence shown here is derived from an EMBL/GenBank/DDBJ whole genome shotgun (WGS) entry which is preliminary data.</text>
</comment>
<dbReference type="PANTHER" id="PTHR22872">
    <property type="entry name" value="BTK-BINDING PROTEIN-RELATED"/>
    <property type="match status" value="1"/>
</dbReference>
<dbReference type="PROSITE" id="PS50012">
    <property type="entry name" value="RCC1_3"/>
    <property type="match status" value="12"/>
</dbReference>
<keyword evidence="7" id="KW-1185">Reference proteome</keyword>
<feature type="repeat" description="RCC1" evidence="4">
    <location>
        <begin position="113"/>
        <end position="164"/>
    </location>
</feature>
<feature type="repeat" description="RCC1" evidence="4">
    <location>
        <begin position="7"/>
        <end position="58"/>
    </location>
</feature>
<protein>
    <submittedName>
        <fullName evidence="6">E3 ubiquitin-protein ligase HERC2</fullName>
    </submittedName>
</protein>
<dbReference type="InterPro" id="IPR009091">
    <property type="entry name" value="RCC1/BLIP-II"/>
</dbReference>
<dbReference type="InterPro" id="IPR000408">
    <property type="entry name" value="Reg_chr_condens"/>
</dbReference>
<dbReference type="InterPro" id="IPR051625">
    <property type="entry name" value="Signaling_Regulatory_Domain"/>
</dbReference>
<feature type="repeat" description="RCC1" evidence="4">
    <location>
        <begin position="165"/>
        <end position="216"/>
    </location>
</feature>
<feature type="repeat" description="RCC1" evidence="4">
    <location>
        <begin position="1102"/>
        <end position="1154"/>
    </location>
</feature>
<name>A0AA35WBN6_GEOBA</name>
<evidence type="ECO:0000313" key="7">
    <source>
        <dbReference type="Proteomes" id="UP001174909"/>
    </source>
</evidence>
<feature type="repeat" description="RCC1" evidence="4">
    <location>
        <begin position="217"/>
        <end position="268"/>
    </location>
</feature>
<feature type="repeat" description="RCC1" evidence="4">
    <location>
        <begin position="836"/>
        <end position="887"/>
    </location>
</feature>